<dbReference type="PROSITE" id="PS00723">
    <property type="entry name" value="POLYPRENYL_SYNTHASE_1"/>
    <property type="match status" value="1"/>
</dbReference>
<comment type="caution">
    <text evidence="11">The sequence shown here is derived from an EMBL/GenBank/DDBJ whole genome shotgun (WGS) entry which is preliminary data.</text>
</comment>
<dbReference type="GO" id="GO:0043386">
    <property type="term" value="P:mycotoxin biosynthetic process"/>
    <property type="evidence" value="ECO:0007669"/>
    <property type="project" value="UniProtKB-ARBA"/>
</dbReference>
<evidence type="ECO:0000256" key="2">
    <source>
        <dbReference type="ARBA" id="ARBA00022679"/>
    </source>
</evidence>
<dbReference type="SUPFAM" id="SSF48576">
    <property type="entry name" value="Terpenoid synthases"/>
    <property type="match status" value="1"/>
</dbReference>
<feature type="non-terminal residue" evidence="11">
    <location>
        <position position="1"/>
    </location>
</feature>
<evidence type="ECO:0000256" key="1">
    <source>
        <dbReference type="ARBA" id="ARBA00004721"/>
    </source>
</evidence>
<keyword evidence="7" id="KW-0511">Multifunctional enzyme</keyword>
<keyword evidence="4" id="KW-0460">Magnesium</keyword>
<evidence type="ECO:0000313" key="12">
    <source>
        <dbReference type="Proteomes" id="UP000009038"/>
    </source>
</evidence>
<evidence type="ECO:0000256" key="10">
    <source>
        <dbReference type="RuleBase" id="RU004466"/>
    </source>
</evidence>
<evidence type="ECO:0000256" key="8">
    <source>
        <dbReference type="ARBA" id="ARBA00038363"/>
    </source>
</evidence>
<feature type="non-terminal residue" evidence="11">
    <location>
        <position position="292"/>
    </location>
</feature>
<organism evidence="11 12">
    <name type="scientific">Aspergillus niger (strain ATCC 1015 / CBS 113.46 / FGSC A1144 / LSHB Ac4 / NCTC 3858a / NRRL 328 / USDA 3528.7)</name>
    <dbReference type="NCBI Taxonomy" id="380704"/>
    <lineage>
        <taxon>Eukaryota</taxon>
        <taxon>Fungi</taxon>
        <taxon>Dikarya</taxon>
        <taxon>Ascomycota</taxon>
        <taxon>Pezizomycotina</taxon>
        <taxon>Eurotiomycetes</taxon>
        <taxon>Eurotiomycetidae</taxon>
        <taxon>Eurotiales</taxon>
        <taxon>Aspergillaceae</taxon>
        <taxon>Aspergillus</taxon>
        <taxon>Aspergillus subgen. Circumdati</taxon>
    </lineage>
</organism>
<keyword evidence="3" id="KW-0479">Metal-binding</keyword>
<comment type="pathway">
    <text evidence="1">Secondary metabolite biosynthesis; terpenoid biosynthesis.</text>
</comment>
<evidence type="ECO:0000256" key="9">
    <source>
        <dbReference type="ARBA" id="ARBA00038372"/>
    </source>
</evidence>
<accession>G3Y974</accession>
<sequence>PINYLRSVPSKNIRGTIIQALNLWLNAPESVATQVEDLIGHLHDSSLLLDDIQDNSELRRGRPTAYRVFGVAQTINAATHALTQAFEKVVPLMKPGTSHGFFDELRNLHVGQAMDLHWTRSGYRPSIAEYLEMNRLKTGALFCLASNLLYIQGSFSAEAIKQTDLSDLMISLGQYFQARDDYINLASTKYQEQKGFAQDLDEGKLSLPLIHLLTQSPNAALIENIQQERARHGKLSADLKQLILDEMRNEKILQLTEETLNGLEAKVFRHLEWLEVSSGIKNFTFRFLLDRL</sequence>
<evidence type="ECO:0000256" key="4">
    <source>
        <dbReference type="ARBA" id="ARBA00022842"/>
    </source>
</evidence>
<evidence type="ECO:0000313" key="11">
    <source>
        <dbReference type="EMBL" id="EHA20682.1"/>
    </source>
</evidence>
<dbReference type="HOGENOM" id="CLU_014015_6_0_1"/>
<gene>
    <name evidence="11" type="ORF">ASPNIDRAFT_134931</name>
</gene>
<keyword evidence="6" id="KW-0456">Lyase</keyword>
<comment type="similarity">
    <text evidence="9">In the N-terminal section; belongs to the terpene synthase family.</text>
</comment>
<dbReference type="InterPro" id="IPR000092">
    <property type="entry name" value="Polyprenyl_synt"/>
</dbReference>
<dbReference type="GO" id="GO:0046165">
    <property type="term" value="P:alcohol biosynthetic process"/>
    <property type="evidence" value="ECO:0007669"/>
    <property type="project" value="UniProtKB-ARBA"/>
</dbReference>
<evidence type="ECO:0000256" key="7">
    <source>
        <dbReference type="ARBA" id="ARBA00023268"/>
    </source>
</evidence>
<dbReference type="GO" id="GO:0016829">
    <property type="term" value="F:lyase activity"/>
    <property type="evidence" value="ECO:0007669"/>
    <property type="project" value="UniProtKB-KW"/>
</dbReference>
<proteinExistence type="inferred from homology"/>
<evidence type="ECO:0000256" key="6">
    <source>
        <dbReference type="ARBA" id="ARBA00023239"/>
    </source>
</evidence>
<keyword evidence="5" id="KW-0414">Isoprene biosynthesis</keyword>
<dbReference type="OrthoDB" id="6921389at2759"/>
<name>G3Y974_ASPNA</name>
<dbReference type="PANTHER" id="PTHR12001:SF72">
    <property type="entry name" value="THIJ_PFPI FAMILY PROTEIN (AFU_ORTHOLOGUE AFUA_3G01210)-RELATED"/>
    <property type="match status" value="1"/>
</dbReference>
<dbReference type="GO" id="GO:0008299">
    <property type="term" value="P:isoprenoid biosynthetic process"/>
    <property type="evidence" value="ECO:0007669"/>
    <property type="project" value="UniProtKB-KW"/>
</dbReference>
<dbReference type="Gene3D" id="1.10.600.10">
    <property type="entry name" value="Farnesyl Diphosphate Synthase"/>
    <property type="match status" value="1"/>
</dbReference>
<dbReference type="InterPro" id="IPR008949">
    <property type="entry name" value="Isoprenoid_synthase_dom_sf"/>
</dbReference>
<evidence type="ECO:0000256" key="3">
    <source>
        <dbReference type="ARBA" id="ARBA00022723"/>
    </source>
</evidence>
<dbReference type="Proteomes" id="UP000009038">
    <property type="component" value="Unassembled WGS sequence"/>
</dbReference>
<protein>
    <submittedName>
        <fullName evidence="11">Uncharacterized protein</fullName>
    </submittedName>
</protein>
<dbReference type="PANTHER" id="PTHR12001">
    <property type="entry name" value="GERANYLGERANYL PYROPHOSPHATE SYNTHASE"/>
    <property type="match status" value="1"/>
</dbReference>
<dbReference type="GO" id="GO:0004659">
    <property type="term" value="F:prenyltransferase activity"/>
    <property type="evidence" value="ECO:0007669"/>
    <property type="project" value="InterPro"/>
</dbReference>
<comment type="similarity">
    <text evidence="10">Belongs to the FPP/GGPP synthase family.</text>
</comment>
<dbReference type="STRING" id="380704.G3Y974"/>
<dbReference type="EMBL" id="ACJE01000016">
    <property type="protein sequence ID" value="EHA20682.1"/>
    <property type="molecule type" value="Genomic_DNA"/>
</dbReference>
<dbReference type="SFLD" id="SFLDS00005">
    <property type="entry name" value="Isoprenoid_Synthase_Type_I"/>
    <property type="match status" value="1"/>
</dbReference>
<dbReference type="AlphaFoldDB" id="G3Y974"/>
<reference evidence="11 12" key="1">
    <citation type="journal article" date="2011" name="Genome Res.">
        <title>Comparative genomics of citric-acid-producing Aspergillus niger ATCC 1015 versus enzyme-producing CBS 513.88.</title>
        <authorList>
            <person name="Andersen M.R."/>
            <person name="Salazar M.P."/>
            <person name="Schaap P.J."/>
            <person name="van de Vondervoort P.J."/>
            <person name="Culley D."/>
            <person name="Thykaer J."/>
            <person name="Frisvad J.C."/>
            <person name="Nielsen K.F."/>
            <person name="Albang R."/>
            <person name="Albermann K."/>
            <person name="Berka R.M."/>
            <person name="Braus G.H."/>
            <person name="Braus-Stromeyer S.A."/>
            <person name="Corrochano L.M."/>
            <person name="Dai Z."/>
            <person name="van Dijck P.W."/>
            <person name="Hofmann G."/>
            <person name="Lasure L.L."/>
            <person name="Magnuson J.K."/>
            <person name="Menke H."/>
            <person name="Meijer M."/>
            <person name="Meijer S.L."/>
            <person name="Nielsen J.B."/>
            <person name="Nielsen M.L."/>
            <person name="van Ooyen A.J."/>
            <person name="Pel H.J."/>
            <person name="Poulsen L."/>
            <person name="Samson R.A."/>
            <person name="Stam H."/>
            <person name="Tsang A."/>
            <person name="van den Brink J.M."/>
            <person name="Atkins A."/>
            <person name="Aerts A."/>
            <person name="Shapiro H."/>
            <person name="Pangilinan J."/>
            <person name="Salamov A."/>
            <person name="Lou Y."/>
            <person name="Lindquist E."/>
            <person name="Lucas S."/>
            <person name="Grimwood J."/>
            <person name="Grigoriev I.V."/>
            <person name="Kubicek C.P."/>
            <person name="Martinez D."/>
            <person name="van Peij N.N."/>
            <person name="Roubos J.A."/>
            <person name="Nielsen J."/>
            <person name="Baker S.E."/>
        </authorList>
    </citation>
    <scope>NUCLEOTIDE SEQUENCE [LARGE SCALE GENOMIC DNA]</scope>
    <source>
        <strain evidence="12">ATCC 1015 / CBS 113.46 / FGSC A1144 / LSHB Ac4 / NCTC 3858a / NRRL 328 / USDA 3528.7</strain>
    </source>
</reference>
<keyword evidence="2 10" id="KW-0808">Transferase</keyword>
<dbReference type="GO" id="GO:0046872">
    <property type="term" value="F:metal ion binding"/>
    <property type="evidence" value="ECO:0007669"/>
    <property type="project" value="UniProtKB-KW"/>
</dbReference>
<evidence type="ECO:0000256" key="5">
    <source>
        <dbReference type="ARBA" id="ARBA00023229"/>
    </source>
</evidence>
<dbReference type="Pfam" id="PF00348">
    <property type="entry name" value="polyprenyl_synt"/>
    <property type="match status" value="1"/>
</dbReference>
<comment type="similarity">
    <text evidence="8">In the C-terminal section; belongs to the FPP/GGPP synthase family.</text>
</comment>
<dbReference type="InterPro" id="IPR033749">
    <property type="entry name" value="Polyprenyl_synt_CS"/>
</dbReference>